<protein>
    <recommendedName>
        <fullName evidence="9">Peroxisomal membrane protein MPV17</fullName>
    </recommendedName>
</protein>
<dbReference type="Proteomes" id="UP000789595">
    <property type="component" value="Unassembled WGS sequence"/>
</dbReference>
<reference evidence="7" key="1">
    <citation type="submission" date="2021-11" db="EMBL/GenBank/DDBJ databases">
        <authorList>
            <consortium name="Genoscope - CEA"/>
            <person name="William W."/>
        </authorList>
    </citation>
    <scope>NUCLEOTIDE SEQUENCE</scope>
</reference>
<dbReference type="Pfam" id="PF04117">
    <property type="entry name" value="Mpv17_PMP22"/>
    <property type="match status" value="1"/>
</dbReference>
<accession>A0A8J2ST63</accession>
<comment type="similarity">
    <text evidence="2 6">Belongs to the peroxisomal membrane protein PXMP2/4 family.</text>
</comment>
<keyword evidence="8" id="KW-1185">Reference proteome</keyword>
<dbReference type="EMBL" id="CAKKNE010000004">
    <property type="protein sequence ID" value="CAH0373212.1"/>
    <property type="molecule type" value="Genomic_DNA"/>
</dbReference>
<keyword evidence="3" id="KW-0812">Transmembrane</keyword>
<evidence type="ECO:0000313" key="7">
    <source>
        <dbReference type="EMBL" id="CAH0373212.1"/>
    </source>
</evidence>
<evidence type="ECO:0000256" key="6">
    <source>
        <dbReference type="RuleBase" id="RU363053"/>
    </source>
</evidence>
<dbReference type="GO" id="GO:0005737">
    <property type="term" value="C:cytoplasm"/>
    <property type="evidence" value="ECO:0007669"/>
    <property type="project" value="TreeGrafter"/>
</dbReference>
<evidence type="ECO:0000256" key="5">
    <source>
        <dbReference type="ARBA" id="ARBA00023136"/>
    </source>
</evidence>
<dbReference type="OrthoDB" id="430207at2759"/>
<sequence>MALLWRGYCAALQRHPFKVKATTSGCTFAATDALAQSRDDKPYDWTATARNASFGVLWLGPANHLFWGRTVGLERWFPGTSWANVFKRVVVDQATLMPLNMALFLAWPALWARDLQKAREDVEGSFIDSVSFALCVWPVVHPFSFRYVPLEHRLLVLNACSLVTFSFATFVKGSQPCDDDVCDAKALQRRRTIAAAAAAAG</sequence>
<evidence type="ECO:0000256" key="3">
    <source>
        <dbReference type="ARBA" id="ARBA00022692"/>
    </source>
</evidence>
<dbReference type="AlphaFoldDB" id="A0A8J2ST63"/>
<dbReference type="PANTHER" id="PTHR11266:SF17">
    <property type="entry name" value="PROTEIN MPV17"/>
    <property type="match status" value="1"/>
</dbReference>
<dbReference type="InterPro" id="IPR007248">
    <property type="entry name" value="Mpv17_PMP22"/>
</dbReference>
<evidence type="ECO:0000313" key="8">
    <source>
        <dbReference type="Proteomes" id="UP000789595"/>
    </source>
</evidence>
<evidence type="ECO:0000256" key="1">
    <source>
        <dbReference type="ARBA" id="ARBA00004141"/>
    </source>
</evidence>
<evidence type="ECO:0000256" key="4">
    <source>
        <dbReference type="ARBA" id="ARBA00022989"/>
    </source>
</evidence>
<keyword evidence="5" id="KW-0472">Membrane</keyword>
<gene>
    <name evidence="7" type="ORF">PECAL_4P03930</name>
</gene>
<comment type="caution">
    <text evidence="7">The sequence shown here is derived from an EMBL/GenBank/DDBJ whole genome shotgun (WGS) entry which is preliminary data.</text>
</comment>
<name>A0A8J2ST63_9STRA</name>
<proteinExistence type="inferred from homology"/>
<evidence type="ECO:0000256" key="2">
    <source>
        <dbReference type="ARBA" id="ARBA00006824"/>
    </source>
</evidence>
<organism evidence="7 8">
    <name type="scientific">Pelagomonas calceolata</name>
    <dbReference type="NCBI Taxonomy" id="35677"/>
    <lineage>
        <taxon>Eukaryota</taxon>
        <taxon>Sar</taxon>
        <taxon>Stramenopiles</taxon>
        <taxon>Ochrophyta</taxon>
        <taxon>Pelagophyceae</taxon>
        <taxon>Pelagomonadales</taxon>
        <taxon>Pelagomonadaceae</taxon>
        <taxon>Pelagomonas</taxon>
    </lineage>
</organism>
<dbReference type="GO" id="GO:0016020">
    <property type="term" value="C:membrane"/>
    <property type="evidence" value="ECO:0007669"/>
    <property type="project" value="UniProtKB-SubCell"/>
</dbReference>
<dbReference type="PANTHER" id="PTHR11266">
    <property type="entry name" value="PEROXISOMAL MEMBRANE PROTEIN 2, PXMP2 MPV17"/>
    <property type="match status" value="1"/>
</dbReference>
<comment type="subcellular location">
    <subcellularLocation>
        <location evidence="1">Membrane</location>
        <topology evidence="1">Multi-pass membrane protein</topology>
    </subcellularLocation>
</comment>
<keyword evidence="4" id="KW-1133">Transmembrane helix</keyword>
<evidence type="ECO:0008006" key="9">
    <source>
        <dbReference type="Google" id="ProtNLM"/>
    </source>
</evidence>